<feature type="domain" description="RRP12 HEAT" evidence="5">
    <location>
        <begin position="476"/>
        <end position="601"/>
    </location>
</feature>
<evidence type="ECO:0000256" key="4">
    <source>
        <dbReference type="SAM" id="MobiDB-lite"/>
    </source>
</evidence>
<dbReference type="PANTHER" id="PTHR48287:SF1">
    <property type="entry name" value="ARM REPEAT SUPERFAMILY PROTEIN"/>
    <property type="match status" value="1"/>
</dbReference>
<accession>A0ABY7FL97</accession>
<keyword evidence="3" id="KW-0539">Nucleus</keyword>
<reference evidence="7" key="1">
    <citation type="submission" date="2022-11" db="EMBL/GenBank/DDBJ databases">
        <title>Centuries of genome instability and evolution in soft-shell clam transmissible cancer (bioRxiv).</title>
        <authorList>
            <person name="Hart S.F.M."/>
            <person name="Yonemitsu M.A."/>
            <person name="Giersch R.M."/>
            <person name="Beal B.F."/>
            <person name="Arriagada G."/>
            <person name="Davis B.W."/>
            <person name="Ostrander E.A."/>
            <person name="Goff S.P."/>
            <person name="Metzger M.J."/>
        </authorList>
    </citation>
    <scope>NUCLEOTIDE SEQUENCE</scope>
    <source>
        <strain evidence="7">MELC-2E11</strain>
        <tissue evidence="7">Siphon/mantle</tissue>
    </source>
</reference>
<keyword evidence="8" id="KW-1185">Reference proteome</keyword>
<evidence type="ECO:0000259" key="5">
    <source>
        <dbReference type="Pfam" id="PF08161"/>
    </source>
</evidence>
<dbReference type="InterPro" id="IPR057860">
    <property type="entry name" value="HEAT_RRP12_N"/>
</dbReference>
<dbReference type="EMBL" id="CP111023">
    <property type="protein sequence ID" value="WAR21706.1"/>
    <property type="molecule type" value="Genomic_DNA"/>
</dbReference>
<dbReference type="SUPFAM" id="SSF48371">
    <property type="entry name" value="ARM repeat"/>
    <property type="match status" value="1"/>
</dbReference>
<evidence type="ECO:0000313" key="8">
    <source>
        <dbReference type="Proteomes" id="UP001164746"/>
    </source>
</evidence>
<evidence type="ECO:0000256" key="3">
    <source>
        <dbReference type="ARBA" id="ARBA00023242"/>
    </source>
</evidence>
<comment type="subcellular location">
    <subcellularLocation>
        <location evidence="1">Nucleus</location>
    </subcellularLocation>
</comment>
<protein>
    <submittedName>
        <fullName evidence="7">RRP12-like protein</fullName>
    </submittedName>
</protein>
<evidence type="ECO:0000256" key="1">
    <source>
        <dbReference type="ARBA" id="ARBA00004123"/>
    </source>
</evidence>
<feature type="region of interest" description="Disordered" evidence="4">
    <location>
        <begin position="829"/>
        <end position="1015"/>
    </location>
</feature>
<evidence type="ECO:0000313" key="7">
    <source>
        <dbReference type="EMBL" id="WAR21706.1"/>
    </source>
</evidence>
<evidence type="ECO:0000259" key="6">
    <source>
        <dbReference type="Pfam" id="PF25772"/>
    </source>
</evidence>
<feature type="domain" description="RRP12 N-terminal HEAT" evidence="6">
    <location>
        <begin position="106"/>
        <end position="351"/>
    </location>
</feature>
<organism evidence="7 8">
    <name type="scientific">Mya arenaria</name>
    <name type="common">Soft-shell clam</name>
    <dbReference type="NCBI Taxonomy" id="6604"/>
    <lineage>
        <taxon>Eukaryota</taxon>
        <taxon>Metazoa</taxon>
        <taxon>Spiralia</taxon>
        <taxon>Lophotrochozoa</taxon>
        <taxon>Mollusca</taxon>
        <taxon>Bivalvia</taxon>
        <taxon>Autobranchia</taxon>
        <taxon>Heteroconchia</taxon>
        <taxon>Euheterodonta</taxon>
        <taxon>Imparidentia</taxon>
        <taxon>Neoheterodontei</taxon>
        <taxon>Myida</taxon>
        <taxon>Myoidea</taxon>
        <taxon>Myidae</taxon>
        <taxon>Mya</taxon>
    </lineage>
</organism>
<dbReference type="InterPro" id="IPR012978">
    <property type="entry name" value="HEAT_RRP12"/>
</dbReference>
<sequence length="1067" mass="118058">MKMGSKAKINSKHRVHKGKAKRWKKGHSSTSNPEKNKFREAAKNRFFNKIEGPSSLTVDALVKHDKSHSSTDVESMATESDQQTMGTFKTWATNWTDCTNTTFSKVHRYWSSNSALHKEILAVLAAVTEVIKLQGGKETETEYFAALMTALETTEEDDSTSAIVYLISLVMKRVPVAVLRSKFSEVAKCFLDLMAKYSDGESTSLMKSLLMSLSLLLRSQEAAAWSNSSTQQIYKALLTFVAHKKPKVRKAAHQGVCIVLKGSLFLLELNSPKHHPAASLTAKHCVQVMENAGGLGEAVDTLHTLALLKQILPVLPLNSTKVVCETILKVMTLSNVMVTAGGMQALHSLFAAAPKPDCLSAALNAQVINALYDYQPSENDVQPTQAWLVGVISESLGAQVDIVGSQLASGGSNTPAQKIVRALESGLGYQFHASWGLVLQIFAVLYKTVGKASPKAFHKSLTLMADLRDSVRDDLDFPRSWLLPVIRDNVQETELAFFTSYFLPLAAKLRLRSLELADQQNVVASKTYEALQLQMWSLLPGFCTRPTDLVASFKGIAKVLGTAISERDDLRMEVMASLRKLITQSLSSEQNLQVLDKSLQKKCYRILEEICGGKSEQTRDFVQSHLQTIQQTLLASLSSSSPSSKAPRLRCLAILCTKEVAERARVAAYALLVEMGNASLRWAGEDNSGGLEEFFKMVMAGFAGSPQMISATLMALTRIMYQFKDNISSTMLESILSDVCVLLKSKSREVVQGALGFTKVLVSSHQVTTLAPHLKTIMSSLTSMKEDCHHHFRFKAKEVYTKLVKKFGYETIYGLAPESIRRQLVNVRKTMERAKKQKTQKDKGHDSSDDDEDDKKFARHSESIDDLLKDSDSEPEEEDKAKKSKVKDKGQKVKKAQGGQAWLQEGGDDDITDFMDTSAAKKQQNQLRKNKRRLTLASRQLQMVDSSLQSPVMRKIKQTRKRKLDDLGDSDDEGKAKPKYKAGGGGIHRPLDGQKQVKKPAPGAEYKAKKADGDVKKKGKVDPYAYVPLDFRSLNKRKQAKVKGQFTNFVKGAKKGALKGKKAKKKT</sequence>
<dbReference type="Pfam" id="PF08161">
    <property type="entry name" value="RRP12_HEAT"/>
    <property type="match status" value="2"/>
</dbReference>
<feature type="compositionally biased region" description="Polar residues" evidence="4">
    <location>
        <begin position="937"/>
        <end position="950"/>
    </location>
</feature>
<dbReference type="Proteomes" id="UP001164746">
    <property type="component" value="Chromosome 12"/>
</dbReference>
<dbReference type="PANTHER" id="PTHR48287">
    <property type="entry name" value="ARM REPEAT SUPERFAMILY PROTEIN"/>
    <property type="match status" value="1"/>
</dbReference>
<dbReference type="Pfam" id="PF25772">
    <property type="entry name" value="HEAT_RRP12_N"/>
    <property type="match status" value="1"/>
</dbReference>
<dbReference type="InterPro" id="IPR011989">
    <property type="entry name" value="ARM-like"/>
</dbReference>
<feature type="region of interest" description="Disordered" evidence="4">
    <location>
        <begin position="1"/>
        <end position="37"/>
    </location>
</feature>
<dbReference type="InterPro" id="IPR052087">
    <property type="entry name" value="RRP12"/>
</dbReference>
<feature type="domain" description="RRP12 HEAT" evidence="5">
    <location>
        <begin position="388"/>
        <end position="470"/>
    </location>
</feature>
<gene>
    <name evidence="7" type="ORF">MAR_015680</name>
</gene>
<feature type="compositionally biased region" description="Basic and acidic residues" evidence="4">
    <location>
        <begin position="854"/>
        <end position="872"/>
    </location>
</feature>
<feature type="compositionally biased region" description="Basic and acidic residues" evidence="4">
    <location>
        <begin position="829"/>
        <end position="847"/>
    </location>
</feature>
<comment type="similarity">
    <text evidence="2">Belongs to the RRP12 family.</text>
</comment>
<feature type="compositionally biased region" description="Basic residues" evidence="4">
    <location>
        <begin position="9"/>
        <end position="27"/>
    </location>
</feature>
<proteinExistence type="inferred from homology"/>
<name>A0ABY7FL97_MYAAR</name>
<dbReference type="InterPro" id="IPR016024">
    <property type="entry name" value="ARM-type_fold"/>
</dbReference>
<evidence type="ECO:0000256" key="2">
    <source>
        <dbReference type="ARBA" id="ARBA00007690"/>
    </source>
</evidence>
<dbReference type="Gene3D" id="1.25.10.10">
    <property type="entry name" value="Leucine-rich Repeat Variant"/>
    <property type="match status" value="1"/>
</dbReference>
<feature type="compositionally biased region" description="Basic and acidic residues" evidence="4">
    <location>
        <begin position="1006"/>
        <end position="1015"/>
    </location>
</feature>